<dbReference type="Proteomes" id="UP000289738">
    <property type="component" value="Chromosome B09"/>
</dbReference>
<dbReference type="EMBL" id="SDMP01000019">
    <property type="protein sequence ID" value="RYQ89367.1"/>
    <property type="molecule type" value="Genomic_DNA"/>
</dbReference>
<protein>
    <submittedName>
        <fullName evidence="1">Uncharacterized protein</fullName>
    </submittedName>
</protein>
<comment type="caution">
    <text evidence="1">The sequence shown here is derived from an EMBL/GenBank/DDBJ whole genome shotgun (WGS) entry which is preliminary data.</text>
</comment>
<evidence type="ECO:0000313" key="1">
    <source>
        <dbReference type="EMBL" id="RYQ89367.1"/>
    </source>
</evidence>
<accession>A0A444XIA8</accession>
<name>A0A444XIA8_ARAHY</name>
<sequence>MGQIQTQINHFFVVPIIIVKRDGMGFLFGQILGRMNQLRNQNLMEIIMK</sequence>
<proteinExistence type="predicted"/>
<evidence type="ECO:0000313" key="2">
    <source>
        <dbReference type="Proteomes" id="UP000289738"/>
    </source>
</evidence>
<organism evidence="1 2">
    <name type="scientific">Arachis hypogaea</name>
    <name type="common">Peanut</name>
    <dbReference type="NCBI Taxonomy" id="3818"/>
    <lineage>
        <taxon>Eukaryota</taxon>
        <taxon>Viridiplantae</taxon>
        <taxon>Streptophyta</taxon>
        <taxon>Embryophyta</taxon>
        <taxon>Tracheophyta</taxon>
        <taxon>Spermatophyta</taxon>
        <taxon>Magnoliopsida</taxon>
        <taxon>eudicotyledons</taxon>
        <taxon>Gunneridae</taxon>
        <taxon>Pentapetalae</taxon>
        <taxon>rosids</taxon>
        <taxon>fabids</taxon>
        <taxon>Fabales</taxon>
        <taxon>Fabaceae</taxon>
        <taxon>Papilionoideae</taxon>
        <taxon>50 kb inversion clade</taxon>
        <taxon>dalbergioids sensu lato</taxon>
        <taxon>Dalbergieae</taxon>
        <taxon>Pterocarpus clade</taxon>
        <taxon>Arachis</taxon>
    </lineage>
</organism>
<gene>
    <name evidence="1" type="ORF">Ahy_B09g096054</name>
</gene>
<reference evidence="1 2" key="1">
    <citation type="submission" date="2019-01" db="EMBL/GenBank/DDBJ databases">
        <title>Sequencing of cultivated peanut Arachis hypogaea provides insights into genome evolution and oil improvement.</title>
        <authorList>
            <person name="Chen X."/>
        </authorList>
    </citation>
    <scope>NUCLEOTIDE SEQUENCE [LARGE SCALE GENOMIC DNA]</scope>
    <source>
        <strain evidence="2">cv. Fuhuasheng</strain>
        <tissue evidence="1">Leaves</tissue>
    </source>
</reference>
<keyword evidence="2" id="KW-1185">Reference proteome</keyword>
<dbReference type="AlphaFoldDB" id="A0A444XIA8"/>